<dbReference type="InterPro" id="IPR003663">
    <property type="entry name" value="Sugar/inositol_transpt"/>
</dbReference>
<comment type="similarity">
    <text evidence="2 7">Belongs to the major facilitator superfamily. Sugar transporter (TC 2.A.1.1) family.</text>
</comment>
<feature type="transmembrane region" description="Helical" evidence="8">
    <location>
        <begin position="242"/>
        <end position="266"/>
    </location>
</feature>
<dbReference type="PROSITE" id="PS00217">
    <property type="entry name" value="SUGAR_TRANSPORT_2"/>
    <property type="match status" value="1"/>
</dbReference>
<dbReference type="InterPro" id="IPR036259">
    <property type="entry name" value="MFS_trans_sf"/>
</dbReference>
<dbReference type="PANTHER" id="PTHR48020:SF12">
    <property type="entry name" value="PROTON MYO-INOSITOL COTRANSPORTER"/>
    <property type="match status" value="1"/>
</dbReference>
<evidence type="ECO:0000313" key="10">
    <source>
        <dbReference type="EMBL" id="MFC3103134.1"/>
    </source>
</evidence>
<name>A0ABV7EK93_9GAMM</name>
<comment type="caution">
    <text evidence="10">The sequence shown here is derived from an EMBL/GenBank/DDBJ whole genome shotgun (WGS) entry which is preliminary data.</text>
</comment>
<feature type="transmembrane region" description="Helical" evidence="8">
    <location>
        <begin position="406"/>
        <end position="424"/>
    </location>
</feature>
<dbReference type="Pfam" id="PF00083">
    <property type="entry name" value="Sugar_tr"/>
    <property type="match status" value="1"/>
</dbReference>
<keyword evidence="6 8" id="KW-0472">Membrane</keyword>
<organism evidence="10 11">
    <name type="scientific">Salinisphaera aquimarina</name>
    <dbReference type="NCBI Taxonomy" id="2094031"/>
    <lineage>
        <taxon>Bacteria</taxon>
        <taxon>Pseudomonadati</taxon>
        <taxon>Pseudomonadota</taxon>
        <taxon>Gammaproteobacteria</taxon>
        <taxon>Salinisphaerales</taxon>
        <taxon>Salinisphaeraceae</taxon>
        <taxon>Salinisphaera</taxon>
    </lineage>
</organism>
<dbReference type="PRINTS" id="PR00171">
    <property type="entry name" value="SUGRTRNSPORT"/>
</dbReference>
<evidence type="ECO:0000256" key="7">
    <source>
        <dbReference type="RuleBase" id="RU003346"/>
    </source>
</evidence>
<evidence type="ECO:0000256" key="4">
    <source>
        <dbReference type="ARBA" id="ARBA00022692"/>
    </source>
</evidence>
<feature type="transmembrane region" description="Helical" evidence="8">
    <location>
        <begin position="132"/>
        <end position="153"/>
    </location>
</feature>
<dbReference type="PROSITE" id="PS00216">
    <property type="entry name" value="SUGAR_TRANSPORT_1"/>
    <property type="match status" value="1"/>
</dbReference>
<dbReference type="SUPFAM" id="SSF103473">
    <property type="entry name" value="MFS general substrate transporter"/>
    <property type="match status" value="1"/>
</dbReference>
<evidence type="ECO:0000256" key="5">
    <source>
        <dbReference type="ARBA" id="ARBA00022989"/>
    </source>
</evidence>
<dbReference type="PROSITE" id="PS50850">
    <property type="entry name" value="MFS"/>
    <property type="match status" value="1"/>
</dbReference>
<reference evidence="11" key="1">
    <citation type="journal article" date="2019" name="Int. J. Syst. Evol. Microbiol.">
        <title>The Global Catalogue of Microorganisms (GCM) 10K type strain sequencing project: providing services to taxonomists for standard genome sequencing and annotation.</title>
        <authorList>
            <consortium name="The Broad Institute Genomics Platform"/>
            <consortium name="The Broad Institute Genome Sequencing Center for Infectious Disease"/>
            <person name="Wu L."/>
            <person name="Ma J."/>
        </authorList>
    </citation>
    <scope>NUCLEOTIDE SEQUENCE [LARGE SCALE GENOMIC DNA]</scope>
    <source>
        <strain evidence="11">KCTC 52640</strain>
    </source>
</reference>
<dbReference type="InterPro" id="IPR005828">
    <property type="entry name" value="MFS_sugar_transport-like"/>
</dbReference>
<dbReference type="RefSeq" id="WP_380686870.1">
    <property type="nucleotide sequence ID" value="NZ_JBHRSS010000003.1"/>
</dbReference>
<dbReference type="PANTHER" id="PTHR48020">
    <property type="entry name" value="PROTON MYO-INOSITOL COTRANSPORTER"/>
    <property type="match status" value="1"/>
</dbReference>
<evidence type="ECO:0000256" key="8">
    <source>
        <dbReference type="SAM" id="Phobius"/>
    </source>
</evidence>
<dbReference type="EMBL" id="JBHRSS010000003">
    <property type="protein sequence ID" value="MFC3103134.1"/>
    <property type="molecule type" value="Genomic_DNA"/>
</dbReference>
<feature type="transmembrane region" description="Helical" evidence="8">
    <location>
        <begin position="336"/>
        <end position="362"/>
    </location>
</feature>
<keyword evidence="5 8" id="KW-1133">Transmembrane helix</keyword>
<dbReference type="InterPro" id="IPR020846">
    <property type="entry name" value="MFS_dom"/>
</dbReference>
<dbReference type="Gene3D" id="1.20.1250.20">
    <property type="entry name" value="MFS general substrate transporter like domains"/>
    <property type="match status" value="1"/>
</dbReference>
<feature type="transmembrane region" description="Helical" evidence="8">
    <location>
        <begin position="165"/>
        <end position="185"/>
    </location>
</feature>
<feature type="transmembrane region" description="Helical" evidence="8">
    <location>
        <begin position="99"/>
        <end position="120"/>
    </location>
</feature>
<feature type="transmembrane region" description="Helical" evidence="8">
    <location>
        <begin position="309"/>
        <end position="330"/>
    </location>
</feature>
<evidence type="ECO:0000256" key="3">
    <source>
        <dbReference type="ARBA" id="ARBA00022448"/>
    </source>
</evidence>
<keyword evidence="4 8" id="KW-0812">Transmembrane</keyword>
<gene>
    <name evidence="10" type="ORF">ACFOSU_04440</name>
</gene>
<dbReference type="Proteomes" id="UP001595462">
    <property type="component" value="Unassembled WGS sequence"/>
</dbReference>
<feature type="transmembrane region" description="Helical" evidence="8">
    <location>
        <begin position="74"/>
        <end position="93"/>
    </location>
</feature>
<evidence type="ECO:0000259" key="9">
    <source>
        <dbReference type="PROSITE" id="PS50850"/>
    </source>
</evidence>
<dbReference type="InterPro" id="IPR005829">
    <property type="entry name" value="Sugar_transporter_CS"/>
</dbReference>
<evidence type="ECO:0000256" key="2">
    <source>
        <dbReference type="ARBA" id="ARBA00010992"/>
    </source>
</evidence>
<dbReference type="InterPro" id="IPR050814">
    <property type="entry name" value="Myo-inositol_Transporter"/>
</dbReference>
<feature type="transmembrane region" description="Helical" evidence="8">
    <location>
        <begin position="43"/>
        <end position="62"/>
    </location>
</feature>
<feature type="transmembrane region" description="Helical" evidence="8">
    <location>
        <begin position="383"/>
        <end position="400"/>
    </location>
</feature>
<accession>A0ABV7EK93</accession>
<keyword evidence="11" id="KW-1185">Reference proteome</keyword>
<proteinExistence type="inferred from homology"/>
<sequence>MTPILKWSIFVGMAGFLFGFDTAVISGADKPIQELWGLSDLAHGLFIMSMALWGTVVGAIFGNWPTDRLGRRTTLLLIGVLYFVSAVGSALATDPFWFSIFRLIGGFGVGMSSVVAPTYISEIAPAHRRGQLVALYQFNVVFGIFMAFVSNAILGSLLGDDAWRWMVGVEAVPAFIYTVLILQVPRSPRWLILQRDDDKSAAEVLQKADPGAKVDAQIAEIRTADTQDQQAHSRFFSRRYRLLIVLAFLMAFFNQFTGINFILYYAPRILEAAQLGSSAALLSTAGIGLIMVVFTMIGMALIDRLGRRTLMYIGSVGYLISLGVISRAFFTDNLGGPLVPLQLCLFVAAHGLSQGTVIWVFISEIFPNRERARGQSVGSFTHWFFAALITLLTPWVLTTFHGGPVFAFFGFMMVLQVVFVAFLMPETKGVSLEELQRRLVPQDRERPDPAGG</sequence>
<evidence type="ECO:0000313" key="11">
    <source>
        <dbReference type="Proteomes" id="UP001595462"/>
    </source>
</evidence>
<feature type="transmembrane region" description="Helical" evidence="8">
    <location>
        <begin position="278"/>
        <end position="302"/>
    </location>
</feature>
<keyword evidence="3 7" id="KW-0813">Transport</keyword>
<evidence type="ECO:0000256" key="6">
    <source>
        <dbReference type="ARBA" id="ARBA00023136"/>
    </source>
</evidence>
<dbReference type="NCBIfam" id="TIGR00879">
    <property type="entry name" value="SP"/>
    <property type="match status" value="1"/>
</dbReference>
<protein>
    <submittedName>
        <fullName evidence="10">Sugar porter family MFS transporter</fullName>
    </submittedName>
</protein>
<evidence type="ECO:0000256" key="1">
    <source>
        <dbReference type="ARBA" id="ARBA00004141"/>
    </source>
</evidence>
<feature type="domain" description="Major facilitator superfamily (MFS) profile" evidence="9">
    <location>
        <begin position="7"/>
        <end position="428"/>
    </location>
</feature>
<comment type="subcellular location">
    <subcellularLocation>
        <location evidence="1">Membrane</location>
        <topology evidence="1">Multi-pass membrane protein</topology>
    </subcellularLocation>
</comment>